<sequence length="271" mass="32070">MCPHSKPYGSATLWVLDRISYRLIVRRDALYPPELEEARDEEERRRIQGAIRYVIQALRKKDMVFLIPKRYVINIPLTLTYYKLNNSILVIAEALRSGGMLEADEAYAIVERVISNYYSYFEHLINSLLKFYQTYRKVLITLGNDEAQYRLESKLYEYLPFILIESMGSSGMVEGDEGKKRKVRRKRRTLEFLRAIVKTVEQEVGRETIEKLCYRWKELENVVDELSYDDDPHVESIAKRFLERTLQYIINILLPAHDEKQKLRESLESSN</sequence>
<dbReference type="EMBL" id="DRYQ01000065">
    <property type="protein sequence ID" value="HHQ50599.1"/>
    <property type="molecule type" value="Genomic_DNA"/>
</dbReference>
<dbReference type="AlphaFoldDB" id="A0A7J3Z6X4"/>
<gene>
    <name evidence="1" type="ORF">ENM66_04530</name>
</gene>
<reference evidence="1" key="1">
    <citation type="journal article" date="2020" name="mSystems">
        <title>Genome- and Community-Level Interaction Insights into Carbon Utilization and Element Cycling Functions of Hydrothermarchaeota in Hydrothermal Sediment.</title>
        <authorList>
            <person name="Zhou Z."/>
            <person name="Liu Y."/>
            <person name="Xu W."/>
            <person name="Pan J."/>
            <person name="Luo Z.H."/>
            <person name="Li M."/>
        </authorList>
    </citation>
    <scope>NUCLEOTIDE SEQUENCE [LARGE SCALE GENOMIC DNA]</scope>
    <source>
        <strain evidence="1">SpSt-1105</strain>
    </source>
</reference>
<name>A0A7J3Z6X4_9CREN</name>
<accession>A0A7J3Z6X4</accession>
<organism evidence="1">
    <name type="scientific">Ignisphaera aggregans</name>
    <dbReference type="NCBI Taxonomy" id="334771"/>
    <lineage>
        <taxon>Archaea</taxon>
        <taxon>Thermoproteota</taxon>
        <taxon>Thermoprotei</taxon>
        <taxon>Desulfurococcales</taxon>
        <taxon>Desulfurococcaceae</taxon>
        <taxon>Ignisphaera</taxon>
    </lineage>
</organism>
<evidence type="ECO:0000313" key="1">
    <source>
        <dbReference type="EMBL" id="HHQ50599.1"/>
    </source>
</evidence>
<comment type="caution">
    <text evidence="1">The sequence shown here is derived from an EMBL/GenBank/DDBJ whole genome shotgun (WGS) entry which is preliminary data.</text>
</comment>
<protein>
    <submittedName>
        <fullName evidence="1">Uncharacterized protein</fullName>
    </submittedName>
</protein>
<proteinExistence type="predicted"/>